<dbReference type="Pfam" id="PF05032">
    <property type="entry name" value="Spo12"/>
    <property type="match status" value="1"/>
</dbReference>
<comment type="caution">
    <text evidence="2">The sequence shown here is derived from an EMBL/GenBank/DDBJ whole genome shotgun (WGS) entry which is preliminary data.</text>
</comment>
<keyword evidence="3" id="KW-1185">Reference proteome</keyword>
<feature type="region of interest" description="Disordered" evidence="1">
    <location>
        <begin position="210"/>
        <end position="262"/>
    </location>
</feature>
<organism evidence="2 3">
    <name type="scientific">Cercopithifilaria johnstoni</name>
    <dbReference type="NCBI Taxonomy" id="2874296"/>
    <lineage>
        <taxon>Eukaryota</taxon>
        <taxon>Metazoa</taxon>
        <taxon>Ecdysozoa</taxon>
        <taxon>Nematoda</taxon>
        <taxon>Chromadorea</taxon>
        <taxon>Rhabditida</taxon>
        <taxon>Spirurina</taxon>
        <taxon>Spiruromorpha</taxon>
        <taxon>Filarioidea</taxon>
        <taxon>Onchocercidae</taxon>
        <taxon>Cercopithifilaria</taxon>
    </lineage>
</organism>
<feature type="compositionally biased region" description="Polar residues" evidence="1">
    <location>
        <begin position="112"/>
        <end position="123"/>
    </location>
</feature>
<dbReference type="OrthoDB" id="5578329at2759"/>
<evidence type="ECO:0000313" key="2">
    <source>
        <dbReference type="EMBL" id="CAG9538802.1"/>
    </source>
</evidence>
<evidence type="ECO:0000313" key="3">
    <source>
        <dbReference type="Proteomes" id="UP000746747"/>
    </source>
</evidence>
<dbReference type="InterPro" id="IPR007727">
    <property type="entry name" value="Spo12"/>
</dbReference>
<dbReference type="EMBL" id="CAKAEH010001704">
    <property type="protein sequence ID" value="CAG9538802.1"/>
    <property type="molecule type" value="Genomic_DNA"/>
</dbReference>
<feature type="compositionally biased region" description="Basic and acidic residues" evidence="1">
    <location>
        <begin position="9"/>
        <end position="18"/>
    </location>
</feature>
<dbReference type="AlphaFoldDB" id="A0A8J2MAF6"/>
<name>A0A8J2MAF6_9BILA</name>
<gene>
    <name evidence="2" type="ORF">CJOHNSTONI_LOCUS8473</name>
</gene>
<sequence>MSTPVGNEAVDRDSERDTSPPAKVTKFEWKGMRRQRKHLDTVCSQGSERSDDDFCAGDAGKRSVTDSDQSDSPAAESDRLTPVPKFRCDDSDSSDEMTRPASGHGDLLKNLENITDSSDSSQRSPEHTEYDESNDLLEHYSNSPPNVPELPESSEEAKTPCFSQADRVATLRKRMAVYSPSDSILSPCTMKLNRPKNFFRMRQAKASSLLSAEELSEENDGVEMEDTTTVEVGTPTDDEANKTGDEDTTFTESQEGSDHDDF</sequence>
<proteinExistence type="predicted"/>
<protein>
    <submittedName>
        <fullName evidence="2">Uncharacterized protein</fullName>
    </submittedName>
</protein>
<reference evidence="2" key="1">
    <citation type="submission" date="2021-09" db="EMBL/GenBank/DDBJ databases">
        <authorList>
            <consortium name="Pathogen Informatics"/>
        </authorList>
    </citation>
    <scope>NUCLEOTIDE SEQUENCE</scope>
</reference>
<dbReference type="Proteomes" id="UP000746747">
    <property type="component" value="Unassembled WGS sequence"/>
</dbReference>
<evidence type="ECO:0000256" key="1">
    <source>
        <dbReference type="SAM" id="MobiDB-lite"/>
    </source>
</evidence>
<feature type="region of interest" description="Disordered" evidence="1">
    <location>
        <begin position="1"/>
        <end position="163"/>
    </location>
</feature>
<feature type="compositionally biased region" description="Acidic residues" evidence="1">
    <location>
        <begin position="214"/>
        <end position="228"/>
    </location>
</feature>
<accession>A0A8J2MAF6</accession>